<feature type="region of interest" description="Disordered" evidence="1">
    <location>
        <begin position="1"/>
        <end position="21"/>
    </location>
</feature>
<keyword evidence="2" id="KW-0472">Membrane</keyword>
<feature type="transmembrane region" description="Helical" evidence="2">
    <location>
        <begin position="429"/>
        <end position="448"/>
    </location>
</feature>
<evidence type="ECO:0000256" key="1">
    <source>
        <dbReference type="SAM" id="MobiDB-lite"/>
    </source>
</evidence>
<dbReference type="OrthoDB" id="446283at2759"/>
<accession>A0A1Q9C4U6</accession>
<feature type="transmembrane region" description="Helical" evidence="2">
    <location>
        <begin position="297"/>
        <end position="317"/>
    </location>
</feature>
<dbReference type="Proteomes" id="UP000186817">
    <property type="component" value="Unassembled WGS sequence"/>
</dbReference>
<keyword evidence="2" id="KW-0812">Transmembrane</keyword>
<feature type="transmembrane region" description="Helical" evidence="2">
    <location>
        <begin position="338"/>
        <end position="358"/>
    </location>
</feature>
<feature type="transmembrane region" description="Helical" evidence="2">
    <location>
        <begin position="378"/>
        <end position="403"/>
    </location>
</feature>
<organism evidence="3 4">
    <name type="scientific">Symbiodinium microadriaticum</name>
    <name type="common">Dinoflagellate</name>
    <name type="synonym">Zooxanthella microadriatica</name>
    <dbReference type="NCBI Taxonomy" id="2951"/>
    <lineage>
        <taxon>Eukaryota</taxon>
        <taxon>Sar</taxon>
        <taxon>Alveolata</taxon>
        <taxon>Dinophyceae</taxon>
        <taxon>Suessiales</taxon>
        <taxon>Symbiodiniaceae</taxon>
        <taxon>Symbiodinium</taxon>
    </lineage>
</organism>
<name>A0A1Q9C4U6_SYMMI</name>
<dbReference type="EMBL" id="LSRX01001688">
    <property type="protein sequence ID" value="OLP77939.1"/>
    <property type="molecule type" value="Genomic_DNA"/>
</dbReference>
<evidence type="ECO:0000313" key="3">
    <source>
        <dbReference type="EMBL" id="OLP77939.1"/>
    </source>
</evidence>
<evidence type="ECO:0000256" key="2">
    <source>
        <dbReference type="SAM" id="Phobius"/>
    </source>
</evidence>
<feature type="transmembrane region" description="Helical" evidence="2">
    <location>
        <begin position="454"/>
        <end position="477"/>
    </location>
</feature>
<comment type="caution">
    <text evidence="3">The sequence shown here is derived from an EMBL/GenBank/DDBJ whole genome shotgun (WGS) entry which is preliminary data.</text>
</comment>
<proteinExistence type="predicted"/>
<feature type="transmembrane region" description="Helical" evidence="2">
    <location>
        <begin position="254"/>
        <end position="277"/>
    </location>
</feature>
<protein>
    <submittedName>
        <fullName evidence="3">Uncharacterized protein</fullName>
    </submittedName>
</protein>
<sequence length="703" mass="77991">MLAVAEYDPSSLGQENARDAQSTLAQRPVDKFFIVLGADTRRFAFGRFPTCCTRCCGPEGPHTRDCAEKGQLHAKGTPADMEQNLRILLEEWRQVGAMQTGQEEQDVIRNLAESANVDPKAVQLLWLSVARQARPAPAAGEPTPTVYPELAKRHHGISVEVVDLGQYSEKHSNSCMFLTCAITLADRRLQGREDAQLLGTLGDQLEAIAPTAQTAGTAFPTLTHWHCARHMSSGGAEMLESPQAKVQGIMGFRACVAAVGWIPATVLNIVLPVIALWRGDVVLPNVMLSDVMASGPLYEAVYTWGFSISMVCVCFVFREASTFWRQNLPGLAPDVDRFVFMLYTLCAPCLLGLVAFQYKHDMSLSAASLGDLLYDFDFLLWALHAFHTSVFFLTCCAMAYIYGLRLSPALDEKGLTHPSDKFWRRSGTWCILMLTPVGVVFRLLHLFLGTSLWGILLVLVEVALIQFFVIVTFLGVARLMMELDLVEPMLDLVELTQVLLRTLGLAALLGVLQTQAVTVMCQRFGPDPNVNDNRMKALGEEFQNISDPTKCVTQCDKAYPAKVSKDTVALASKPERAIPKLIDEHLQDRCSTLGRMADALRHAACELLRDDKEFFLPFFHPVYLPDAGTPPTYDRWVESLRGSEEGDELVILALAMLCGMAVQPVQKSGYRVPVMDPCDAKESFLAFWGNDDQHWVWLRPRAK</sequence>
<evidence type="ECO:0000313" key="4">
    <source>
        <dbReference type="Proteomes" id="UP000186817"/>
    </source>
</evidence>
<dbReference type="AlphaFoldDB" id="A0A1Q9C4U6"/>
<keyword evidence="4" id="KW-1185">Reference proteome</keyword>
<feature type="compositionally biased region" description="Polar residues" evidence="1">
    <location>
        <begin position="11"/>
        <end position="21"/>
    </location>
</feature>
<gene>
    <name evidence="3" type="ORF">AK812_SmicGene41945</name>
</gene>
<keyword evidence="2" id="KW-1133">Transmembrane helix</keyword>
<reference evidence="3 4" key="1">
    <citation type="submission" date="2016-02" db="EMBL/GenBank/DDBJ databases">
        <title>Genome analysis of coral dinoflagellate symbionts highlights evolutionary adaptations to a symbiotic lifestyle.</title>
        <authorList>
            <person name="Aranda M."/>
            <person name="Li Y."/>
            <person name="Liew Y.J."/>
            <person name="Baumgarten S."/>
            <person name="Simakov O."/>
            <person name="Wilson M."/>
            <person name="Piel J."/>
            <person name="Ashoor H."/>
            <person name="Bougouffa S."/>
            <person name="Bajic V.B."/>
            <person name="Ryu T."/>
            <person name="Ravasi T."/>
            <person name="Bayer T."/>
            <person name="Micklem G."/>
            <person name="Kim H."/>
            <person name="Bhak J."/>
            <person name="Lajeunesse T.C."/>
            <person name="Voolstra C.R."/>
        </authorList>
    </citation>
    <scope>NUCLEOTIDE SEQUENCE [LARGE SCALE GENOMIC DNA]</scope>
    <source>
        <strain evidence="3 4">CCMP2467</strain>
    </source>
</reference>